<protein>
    <submittedName>
        <fullName evidence="2">Restriction endonuclease</fullName>
        <ecNumber evidence="2">3.1.21.-</ecNumber>
    </submittedName>
</protein>
<dbReference type="Pfam" id="PF13156">
    <property type="entry name" value="Mrr_cat_2"/>
    <property type="match status" value="1"/>
</dbReference>
<dbReference type="GO" id="GO:0009307">
    <property type="term" value="P:DNA restriction-modification system"/>
    <property type="evidence" value="ECO:0007669"/>
    <property type="project" value="InterPro"/>
</dbReference>
<organism evidence="2 3">
    <name type="scientific">Candidatus Eisenbergiella merdipullorum</name>
    <dbReference type="NCBI Taxonomy" id="2838553"/>
    <lineage>
        <taxon>Bacteria</taxon>
        <taxon>Bacillati</taxon>
        <taxon>Bacillota</taxon>
        <taxon>Clostridia</taxon>
        <taxon>Lachnospirales</taxon>
        <taxon>Lachnospiraceae</taxon>
        <taxon>Eisenbergiella</taxon>
    </lineage>
</organism>
<sequence>MPTAFQYDLPRTKNAYEFEYMVVDYFKKQGAYAQCYGRKGQNQHGIDIIAKFTDSNEGSKYVAIQCKNYSPSEKELDQIIDRSITGIGTFPFSICRIVIALGVKRDTKIQNYIMGKEIPGITLYLLFWEDISSVIASNDDLMSRYYPQIPNNTSFINNLINYFNKGIQECHIINIMRNDPLAGMPSNYALDMDIFCIETEERLNDDILLQKNIIYQKIREFCNWIDYYNHYLSLRMQPAGSGYYSVVPGNSYEQMRNEIADIKTQINECYMAINSGCSIF</sequence>
<dbReference type="Gene3D" id="3.40.1350.10">
    <property type="match status" value="1"/>
</dbReference>
<dbReference type="GO" id="GO:0016787">
    <property type="term" value="F:hydrolase activity"/>
    <property type="evidence" value="ECO:0007669"/>
    <property type="project" value="UniProtKB-KW"/>
</dbReference>
<proteinExistence type="predicted"/>
<evidence type="ECO:0000313" key="2">
    <source>
        <dbReference type="EMBL" id="HJA92870.1"/>
    </source>
</evidence>
<dbReference type="GO" id="GO:0004519">
    <property type="term" value="F:endonuclease activity"/>
    <property type="evidence" value="ECO:0007669"/>
    <property type="project" value="UniProtKB-KW"/>
</dbReference>
<gene>
    <name evidence="2" type="ORF">H9717_07100</name>
</gene>
<dbReference type="EMBL" id="DWYY01000074">
    <property type="protein sequence ID" value="HJA92870.1"/>
    <property type="molecule type" value="Genomic_DNA"/>
</dbReference>
<accession>A0A9D2I4Q0</accession>
<dbReference type="InterPro" id="IPR011335">
    <property type="entry name" value="Restrct_endonuc-II-like"/>
</dbReference>
<dbReference type="InterPro" id="IPR011856">
    <property type="entry name" value="tRNA_endonuc-like_dom_sf"/>
</dbReference>
<evidence type="ECO:0000259" key="1">
    <source>
        <dbReference type="Pfam" id="PF13156"/>
    </source>
</evidence>
<evidence type="ECO:0000313" key="3">
    <source>
        <dbReference type="Proteomes" id="UP000886858"/>
    </source>
</evidence>
<dbReference type="InterPro" id="IPR039442">
    <property type="entry name" value="Mrr-like_dom"/>
</dbReference>
<reference evidence="2" key="1">
    <citation type="journal article" date="2021" name="PeerJ">
        <title>Extensive microbial diversity within the chicken gut microbiome revealed by metagenomics and culture.</title>
        <authorList>
            <person name="Gilroy R."/>
            <person name="Ravi A."/>
            <person name="Getino M."/>
            <person name="Pursley I."/>
            <person name="Horton D.L."/>
            <person name="Alikhan N.F."/>
            <person name="Baker D."/>
            <person name="Gharbi K."/>
            <person name="Hall N."/>
            <person name="Watson M."/>
            <person name="Adriaenssens E.M."/>
            <person name="Foster-Nyarko E."/>
            <person name="Jarju S."/>
            <person name="Secka A."/>
            <person name="Antonio M."/>
            <person name="Oren A."/>
            <person name="Chaudhuri R.R."/>
            <person name="La Ragione R."/>
            <person name="Hildebrand F."/>
            <person name="Pallen M.J."/>
        </authorList>
    </citation>
    <scope>NUCLEOTIDE SEQUENCE</scope>
    <source>
        <strain evidence="2">CHK179-7159</strain>
    </source>
</reference>
<name>A0A9D2I4Q0_9FIRM</name>
<reference evidence="2" key="2">
    <citation type="submission" date="2021-04" db="EMBL/GenBank/DDBJ databases">
        <authorList>
            <person name="Gilroy R."/>
        </authorList>
    </citation>
    <scope>NUCLEOTIDE SEQUENCE</scope>
    <source>
        <strain evidence="2">CHK179-7159</strain>
    </source>
</reference>
<keyword evidence="2" id="KW-0255">Endonuclease</keyword>
<keyword evidence="2" id="KW-0540">Nuclease</keyword>
<keyword evidence="2" id="KW-0378">Hydrolase</keyword>
<dbReference type="AlphaFoldDB" id="A0A9D2I4Q0"/>
<dbReference type="Proteomes" id="UP000886858">
    <property type="component" value="Unassembled WGS sequence"/>
</dbReference>
<feature type="domain" description="Mrr-like" evidence="1">
    <location>
        <begin position="38"/>
        <end position="99"/>
    </location>
</feature>
<dbReference type="SUPFAM" id="SSF52980">
    <property type="entry name" value="Restriction endonuclease-like"/>
    <property type="match status" value="1"/>
</dbReference>
<dbReference type="GO" id="GO:0003677">
    <property type="term" value="F:DNA binding"/>
    <property type="evidence" value="ECO:0007669"/>
    <property type="project" value="InterPro"/>
</dbReference>
<dbReference type="EC" id="3.1.21.-" evidence="2"/>
<comment type="caution">
    <text evidence="2">The sequence shown here is derived from an EMBL/GenBank/DDBJ whole genome shotgun (WGS) entry which is preliminary data.</text>
</comment>